<evidence type="ECO:0000256" key="2">
    <source>
        <dbReference type="ARBA" id="ARBA00022630"/>
    </source>
</evidence>
<evidence type="ECO:0000313" key="8">
    <source>
        <dbReference type="EMBL" id="KAF2792886.1"/>
    </source>
</evidence>
<dbReference type="SUPFAM" id="SSF52833">
    <property type="entry name" value="Thioredoxin-like"/>
    <property type="match status" value="1"/>
</dbReference>
<accession>A0A6A6X920</accession>
<evidence type="ECO:0000259" key="7">
    <source>
        <dbReference type="Pfam" id="PF07976"/>
    </source>
</evidence>
<comment type="similarity">
    <text evidence="1">Belongs to the PheA/TfdB FAD monooxygenase family.</text>
</comment>
<dbReference type="Gene3D" id="3.50.50.60">
    <property type="entry name" value="FAD/NAD(P)-binding domain"/>
    <property type="match status" value="1"/>
</dbReference>
<dbReference type="Gene3D" id="3.30.9.10">
    <property type="entry name" value="D-Amino Acid Oxidase, subunit A, domain 2"/>
    <property type="match status" value="1"/>
</dbReference>
<evidence type="ECO:0000256" key="4">
    <source>
        <dbReference type="ARBA" id="ARBA00023002"/>
    </source>
</evidence>
<evidence type="ECO:0000313" key="9">
    <source>
        <dbReference type="Proteomes" id="UP000799757"/>
    </source>
</evidence>
<dbReference type="Gene3D" id="3.40.30.20">
    <property type="match status" value="1"/>
</dbReference>
<dbReference type="SUPFAM" id="SSF54373">
    <property type="entry name" value="FAD-linked reductases, C-terminal domain"/>
    <property type="match status" value="1"/>
</dbReference>
<name>A0A6A6X920_9PLEO</name>
<dbReference type="Proteomes" id="UP000799757">
    <property type="component" value="Unassembled WGS sequence"/>
</dbReference>
<protein>
    <submittedName>
        <fullName evidence="8">FAD monooxygenase-like protein</fullName>
    </submittedName>
</protein>
<dbReference type="EMBL" id="MU001951">
    <property type="protein sequence ID" value="KAF2792886.1"/>
    <property type="molecule type" value="Genomic_DNA"/>
</dbReference>
<dbReference type="PANTHER" id="PTHR43004">
    <property type="entry name" value="TRK SYSTEM POTASSIUM UPTAKE PROTEIN"/>
    <property type="match status" value="1"/>
</dbReference>
<dbReference type="InterPro" id="IPR002938">
    <property type="entry name" value="FAD-bd"/>
</dbReference>
<dbReference type="AlphaFoldDB" id="A0A6A6X920"/>
<feature type="domain" description="FAD-binding" evidence="6">
    <location>
        <begin position="50"/>
        <end position="404"/>
    </location>
</feature>
<evidence type="ECO:0000256" key="1">
    <source>
        <dbReference type="ARBA" id="ARBA00007801"/>
    </source>
</evidence>
<proteinExistence type="inferred from homology"/>
<evidence type="ECO:0000259" key="6">
    <source>
        <dbReference type="Pfam" id="PF01494"/>
    </source>
</evidence>
<dbReference type="InterPro" id="IPR036249">
    <property type="entry name" value="Thioredoxin-like_sf"/>
</dbReference>
<evidence type="ECO:0000256" key="3">
    <source>
        <dbReference type="ARBA" id="ARBA00022827"/>
    </source>
</evidence>
<dbReference type="SUPFAM" id="SSF51905">
    <property type="entry name" value="FAD/NAD(P)-binding domain"/>
    <property type="match status" value="1"/>
</dbReference>
<dbReference type="InterPro" id="IPR050641">
    <property type="entry name" value="RIFMO-like"/>
</dbReference>
<evidence type="ECO:0000256" key="5">
    <source>
        <dbReference type="SAM" id="MobiDB-lite"/>
    </source>
</evidence>
<keyword evidence="3" id="KW-0274">FAD</keyword>
<reference evidence="8" key="1">
    <citation type="journal article" date="2020" name="Stud. Mycol.">
        <title>101 Dothideomycetes genomes: a test case for predicting lifestyles and emergence of pathogens.</title>
        <authorList>
            <person name="Haridas S."/>
            <person name="Albert R."/>
            <person name="Binder M."/>
            <person name="Bloem J."/>
            <person name="Labutti K."/>
            <person name="Salamov A."/>
            <person name="Andreopoulos B."/>
            <person name="Baker S."/>
            <person name="Barry K."/>
            <person name="Bills G."/>
            <person name="Bluhm B."/>
            <person name="Cannon C."/>
            <person name="Castanera R."/>
            <person name="Culley D."/>
            <person name="Daum C."/>
            <person name="Ezra D."/>
            <person name="Gonzalez J."/>
            <person name="Henrissat B."/>
            <person name="Kuo A."/>
            <person name="Liang C."/>
            <person name="Lipzen A."/>
            <person name="Lutzoni F."/>
            <person name="Magnuson J."/>
            <person name="Mondo S."/>
            <person name="Nolan M."/>
            <person name="Ohm R."/>
            <person name="Pangilinan J."/>
            <person name="Park H.-J."/>
            <person name="Ramirez L."/>
            <person name="Alfaro M."/>
            <person name="Sun H."/>
            <person name="Tritt A."/>
            <person name="Yoshinaga Y."/>
            <person name="Zwiers L.-H."/>
            <person name="Turgeon B."/>
            <person name="Goodwin S."/>
            <person name="Spatafora J."/>
            <person name="Crous P."/>
            <person name="Grigoriev I."/>
        </authorList>
    </citation>
    <scope>NUCLEOTIDE SEQUENCE</scope>
    <source>
        <strain evidence="8">CBS 109.77</strain>
    </source>
</reference>
<dbReference type="InterPro" id="IPR012941">
    <property type="entry name" value="Phe_hydrox_C_dim_dom"/>
</dbReference>
<keyword evidence="4" id="KW-0560">Oxidoreductase</keyword>
<dbReference type="InterPro" id="IPR038220">
    <property type="entry name" value="PHOX_C_sf"/>
</dbReference>
<dbReference type="OrthoDB" id="5325318at2759"/>
<dbReference type="GO" id="GO:0016709">
    <property type="term" value="F:oxidoreductase activity, acting on paired donors, with incorporation or reduction of molecular oxygen, NAD(P)H as one donor, and incorporation of one atom of oxygen"/>
    <property type="evidence" value="ECO:0007669"/>
    <property type="project" value="UniProtKB-ARBA"/>
</dbReference>
<keyword evidence="8" id="KW-0503">Monooxygenase</keyword>
<feature type="domain" description="Phenol hydroxylase-like C-terminal dimerisation" evidence="7">
    <location>
        <begin position="437"/>
        <end position="652"/>
    </location>
</feature>
<dbReference type="GO" id="GO:0071949">
    <property type="term" value="F:FAD binding"/>
    <property type="evidence" value="ECO:0007669"/>
    <property type="project" value="InterPro"/>
</dbReference>
<dbReference type="PANTHER" id="PTHR43004:SF4">
    <property type="entry name" value="FAD-BINDING DOMAIN-CONTAINING PROTEIN"/>
    <property type="match status" value="1"/>
</dbReference>
<sequence>MKRSTSTTPPLPKYPKMAPGLTHDSLSSQSLDMVAAGPVDGGDYTTFLSDVVVVGAGPSGLMLADNLVRFGIKTRIIDNRADRTSTGRADGIQPKSIETLRQMRLADPLLRKGVKIYDIAFWKSTSQKSMHRTGREIHYPPIVDLLDPYILLVHQGMVEDIFIDDLSERGVHVERSTAFVDMAYTPQKLRPLTINCTYGDHTKKSYGARYLVGCDGAHSMVRRQIPNSRPVGASSDAVWGVLDGVLDTNFPDIWSKVVVHSDMLGSVLMIPRERNMTRLYIELKPGSVETTLKERHTQEFVQKRAQEIMHPYRVEWTSVEWFGRYQIGQRVAAKFTDADQTVFIAGDASHTHSPKAAQGMNTSMHDSWNLAWKMNLAVRGLAKPCLLQTYEQERKKIAEDLINFDYEHANAFAAGDPTALAANFAKNVAFISGYGVCYDANVLNVATQQQMLGSLQPGYLLPPAKVTRFIDANPVDIQTDIPALGQFRIYLFARNVHTAMPFLETISSMHQSQTTYVGRVTAASNASHTVQPPLAAPHDQFVCPERYTPVSGMFTYALVTDMNRDDIEISQLPPVLRESRWTFYIDDVAAQDTRKQTCLDKWLGGLVGDEVAVLNVRPDGYVGTLRRWADGSRESGLKAVQWMDDYYSQFLSDV</sequence>
<dbReference type="InterPro" id="IPR036188">
    <property type="entry name" value="FAD/NAD-bd_sf"/>
</dbReference>
<feature type="region of interest" description="Disordered" evidence="5">
    <location>
        <begin position="1"/>
        <end position="22"/>
    </location>
</feature>
<dbReference type="PRINTS" id="PR00420">
    <property type="entry name" value="RNGMNOXGNASE"/>
</dbReference>
<dbReference type="Pfam" id="PF07976">
    <property type="entry name" value="Phe_hydrox_dim"/>
    <property type="match status" value="1"/>
</dbReference>
<organism evidence="8 9">
    <name type="scientific">Melanomma pulvis-pyrius CBS 109.77</name>
    <dbReference type="NCBI Taxonomy" id="1314802"/>
    <lineage>
        <taxon>Eukaryota</taxon>
        <taxon>Fungi</taxon>
        <taxon>Dikarya</taxon>
        <taxon>Ascomycota</taxon>
        <taxon>Pezizomycotina</taxon>
        <taxon>Dothideomycetes</taxon>
        <taxon>Pleosporomycetidae</taxon>
        <taxon>Pleosporales</taxon>
        <taxon>Melanommataceae</taxon>
        <taxon>Melanomma</taxon>
    </lineage>
</organism>
<dbReference type="Pfam" id="PF01494">
    <property type="entry name" value="FAD_binding_3"/>
    <property type="match status" value="1"/>
</dbReference>
<gene>
    <name evidence="8" type="ORF">K505DRAFT_325858</name>
</gene>
<keyword evidence="2" id="KW-0285">Flavoprotein</keyword>
<keyword evidence="9" id="KW-1185">Reference proteome</keyword>